<dbReference type="Proteomes" id="UP000214646">
    <property type="component" value="Unassembled WGS sequence"/>
</dbReference>
<comment type="caution">
    <text evidence="1">The sequence shown here is derived from an EMBL/GenBank/DDBJ whole genome shotgun (WGS) entry which is preliminary data.</text>
</comment>
<protein>
    <submittedName>
        <fullName evidence="1">Uncharacterized protein</fullName>
    </submittedName>
</protein>
<dbReference type="EMBL" id="NIDE01000019">
    <property type="protein sequence ID" value="OWK34784.1"/>
    <property type="molecule type" value="Genomic_DNA"/>
</dbReference>
<name>A0A225D575_9BACT</name>
<reference evidence="2" key="1">
    <citation type="submission" date="2017-06" db="EMBL/GenBank/DDBJ databases">
        <title>Genome analysis of Fimbriiglobus ruber SP5, the first member of the order Planctomycetales with confirmed chitinolytic capability.</title>
        <authorList>
            <person name="Ravin N.V."/>
            <person name="Rakitin A.L."/>
            <person name="Ivanova A.A."/>
            <person name="Beletsky A.V."/>
            <person name="Kulichevskaya I.S."/>
            <person name="Mardanov A.V."/>
            <person name="Dedysh S.N."/>
        </authorList>
    </citation>
    <scope>NUCLEOTIDE SEQUENCE [LARGE SCALE GENOMIC DNA]</scope>
    <source>
        <strain evidence="2">SP5</strain>
    </source>
</reference>
<proteinExistence type="predicted"/>
<evidence type="ECO:0000313" key="1">
    <source>
        <dbReference type="EMBL" id="OWK34784.1"/>
    </source>
</evidence>
<keyword evidence="2" id="KW-1185">Reference proteome</keyword>
<evidence type="ECO:0000313" key="2">
    <source>
        <dbReference type="Proteomes" id="UP000214646"/>
    </source>
</evidence>
<organism evidence="1 2">
    <name type="scientific">Fimbriiglobus ruber</name>
    <dbReference type="NCBI Taxonomy" id="1908690"/>
    <lineage>
        <taxon>Bacteria</taxon>
        <taxon>Pseudomonadati</taxon>
        <taxon>Planctomycetota</taxon>
        <taxon>Planctomycetia</taxon>
        <taxon>Gemmatales</taxon>
        <taxon>Gemmataceae</taxon>
        <taxon>Fimbriiglobus</taxon>
    </lineage>
</organism>
<gene>
    <name evidence="1" type="ORF">FRUB_09626</name>
</gene>
<dbReference type="AlphaFoldDB" id="A0A225D575"/>
<sequence>MVCDHENLFVLNDQLRLKAKVSVRIKESSLFATTSAFTIINDAAVVVVGKDDGKVVLFTLRRTAKK</sequence>
<accession>A0A225D575</accession>